<evidence type="ECO:0000256" key="4">
    <source>
        <dbReference type="ARBA" id="ARBA00022692"/>
    </source>
</evidence>
<proteinExistence type="inferred from homology"/>
<evidence type="ECO:0000256" key="2">
    <source>
        <dbReference type="ARBA" id="ARBA00005745"/>
    </source>
</evidence>
<dbReference type="PANTHER" id="PTHR30012">
    <property type="entry name" value="GENERAL SECRETION PATHWAY PROTEIN"/>
    <property type="match status" value="1"/>
</dbReference>
<organism evidence="9 10">
    <name type="scientific">Rubellimicrobium roseum</name>
    <dbReference type="NCBI Taxonomy" id="687525"/>
    <lineage>
        <taxon>Bacteria</taxon>
        <taxon>Pseudomonadati</taxon>
        <taxon>Pseudomonadota</taxon>
        <taxon>Alphaproteobacteria</taxon>
        <taxon>Rhodobacterales</taxon>
        <taxon>Roseobacteraceae</taxon>
        <taxon>Rubellimicrobium</taxon>
    </lineage>
</organism>
<dbReference type="GO" id="GO:0005886">
    <property type="term" value="C:plasma membrane"/>
    <property type="evidence" value="ECO:0007669"/>
    <property type="project" value="UniProtKB-SubCell"/>
</dbReference>
<comment type="subcellular location">
    <subcellularLocation>
        <location evidence="1">Cell membrane</location>
        <topology evidence="1">Multi-pass membrane protein</topology>
    </subcellularLocation>
</comment>
<gene>
    <name evidence="9" type="ORF">FHG71_12220</name>
</gene>
<keyword evidence="6 7" id="KW-0472">Membrane</keyword>
<keyword evidence="5 7" id="KW-1133">Transmembrane helix</keyword>
<evidence type="ECO:0000256" key="1">
    <source>
        <dbReference type="ARBA" id="ARBA00004651"/>
    </source>
</evidence>
<dbReference type="Gene3D" id="1.20.81.30">
    <property type="entry name" value="Type II secretion system (T2SS), domain F"/>
    <property type="match status" value="2"/>
</dbReference>
<dbReference type="InterPro" id="IPR018076">
    <property type="entry name" value="T2SS_GspF_dom"/>
</dbReference>
<reference evidence="9 10" key="1">
    <citation type="submission" date="2019-06" db="EMBL/GenBank/DDBJ databases">
        <authorList>
            <person name="Jiang L."/>
        </authorList>
    </citation>
    <scope>NUCLEOTIDE SEQUENCE [LARGE SCALE GENOMIC DNA]</scope>
    <source>
        <strain evidence="9 10">YIM 48858</strain>
    </source>
</reference>
<evidence type="ECO:0000256" key="6">
    <source>
        <dbReference type="ARBA" id="ARBA00023136"/>
    </source>
</evidence>
<comment type="similarity">
    <text evidence="2">Belongs to the GSP F family.</text>
</comment>
<dbReference type="PANTHER" id="PTHR30012:SF0">
    <property type="entry name" value="TYPE II SECRETION SYSTEM PROTEIN F-RELATED"/>
    <property type="match status" value="1"/>
</dbReference>
<dbReference type="InterPro" id="IPR003004">
    <property type="entry name" value="GspF/PilC"/>
</dbReference>
<dbReference type="EMBL" id="VDFV01000015">
    <property type="protein sequence ID" value="TNC71353.1"/>
    <property type="molecule type" value="Genomic_DNA"/>
</dbReference>
<dbReference type="PRINTS" id="PR00812">
    <property type="entry name" value="BCTERIALGSPF"/>
</dbReference>
<protein>
    <recommendedName>
        <fullName evidence="8">Type II secretion system protein GspF domain-containing protein</fullName>
    </recommendedName>
</protein>
<feature type="transmembrane region" description="Helical" evidence="7">
    <location>
        <begin position="189"/>
        <end position="207"/>
    </location>
</feature>
<keyword evidence="4 7" id="KW-0812">Transmembrane</keyword>
<sequence length="364" mass="38069">MDLGEASRLAREPWWRRDIPLLGGGLLPLAAQAALAEEMATLLRVRLPVLDMLRLLSEGAEGGDTRARLGRVARLVAEGTPLPDAFAQAGPRVAPVFLALLRAGEASTALAEQLAELAQLLRRQDQLRSQVATALIYPAILVVAALGVLLIVSLTLAPALEPIFTAQDLPPPPAVAAFLALGELAATRWPWLLAGLAGLGFAGLVAVRAAGARLVLALPVFGGLARDAALLTLLRSLALLLRAGRPLAASLRAVAGFDRGAPFAATALAAAAELENGGRAHRALAADRRLPPMVAELFRIGEEANSLGPVLESLAATQADRLERRSRRLLQLLTPALTLLIGGLVGTLVYSIMDAVFAINDLAI</sequence>
<evidence type="ECO:0000313" key="10">
    <source>
        <dbReference type="Proteomes" id="UP000305709"/>
    </source>
</evidence>
<evidence type="ECO:0000256" key="7">
    <source>
        <dbReference type="SAM" id="Phobius"/>
    </source>
</evidence>
<dbReference type="AlphaFoldDB" id="A0A5C4N9S3"/>
<comment type="caution">
    <text evidence="9">The sequence shown here is derived from an EMBL/GenBank/DDBJ whole genome shotgun (WGS) entry which is preliminary data.</text>
</comment>
<evidence type="ECO:0000313" key="9">
    <source>
        <dbReference type="EMBL" id="TNC71353.1"/>
    </source>
</evidence>
<keyword evidence="10" id="KW-1185">Reference proteome</keyword>
<evidence type="ECO:0000259" key="8">
    <source>
        <dbReference type="Pfam" id="PF00482"/>
    </source>
</evidence>
<dbReference type="InterPro" id="IPR042094">
    <property type="entry name" value="T2SS_GspF_sf"/>
</dbReference>
<evidence type="ECO:0000256" key="3">
    <source>
        <dbReference type="ARBA" id="ARBA00022475"/>
    </source>
</evidence>
<feature type="transmembrane region" description="Helical" evidence="7">
    <location>
        <begin position="329"/>
        <end position="353"/>
    </location>
</feature>
<evidence type="ECO:0000256" key="5">
    <source>
        <dbReference type="ARBA" id="ARBA00022989"/>
    </source>
</evidence>
<feature type="domain" description="Type II secretion system protein GspF" evidence="8">
    <location>
        <begin position="234"/>
        <end position="353"/>
    </location>
</feature>
<dbReference type="Pfam" id="PF00482">
    <property type="entry name" value="T2SSF"/>
    <property type="match status" value="2"/>
</dbReference>
<name>A0A5C4N9S3_9RHOB</name>
<dbReference type="Proteomes" id="UP000305709">
    <property type="component" value="Unassembled WGS sequence"/>
</dbReference>
<keyword evidence="3" id="KW-1003">Cell membrane</keyword>
<accession>A0A5C4N9S3</accession>
<feature type="transmembrane region" description="Helical" evidence="7">
    <location>
        <begin position="131"/>
        <end position="152"/>
    </location>
</feature>
<dbReference type="RefSeq" id="WP_218014085.1">
    <property type="nucleotide sequence ID" value="NZ_VDFV01000015.1"/>
</dbReference>
<feature type="domain" description="Type II secretion system protein GspF" evidence="8">
    <location>
        <begin position="36"/>
        <end position="156"/>
    </location>
</feature>